<organism evidence="1 2">
    <name type="scientific">Ameca splendens</name>
    <dbReference type="NCBI Taxonomy" id="208324"/>
    <lineage>
        <taxon>Eukaryota</taxon>
        <taxon>Metazoa</taxon>
        <taxon>Chordata</taxon>
        <taxon>Craniata</taxon>
        <taxon>Vertebrata</taxon>
        <taxon>Euteleostomi</taxon>
        <taxon>Actinopterygii</taxon>
        <taxon>Neopterygii</taxon>
        <taxon>Teleostei</taxon>
        <taxon>Neoteleostei</taxon>
        <taxon>Acanthomorphata</taxon>
        <taxon>Ovalentaria</taxon>
        <taxon>Atherinomorphae</taxon>
        <taxon>Cyprinodontiformes</taxon>
        <taxon>Goodeidae</taxon>
        <taxon>Ameca</taxon>
    </lineage>
</organism>
<gene>
    <name evidence="1" type="ORF">AMECASPLE_032544</name>
</gene>
<comment type="caution">
    <text evidence="1">The sequence shown here is derived from an EMBL/GenBank/DDBJ whole genome shotgun (WGS) entry which is preliminary data.</text>
</comment>
<dbReference type="Proteomes" id="UP001469553">
    <property type="component" value="Unassembled WGS sequence"/>
</dbReference>
<evidence type="ECO:0000313" key="2">
    <source>
        <dbReference type="Proteomes" id="UP001469553"/>
    </source>
</evidence>
<proteinExistence type="predicted"/>
<protein>
    <submittedName>
        <fullName evidence="1">Uncharacterized protein</fullName>
    </submittedName>
</protein>
<sequence length="105" mass="12264">MIPRCTEHPARLNLLCKVTQSTDFEEGCDNGECDDHINKAGSTVYSQIIDLLLQFTDASHFVSVNFRFRYKFVTTQSVRTDCLKGRYKVLVSKYRYLPQQWNCFL</sequence>
<accession>A0ABV1A4K1</accession>
<evidence type="ECO:0000313" key="1">
    <source>
        <dbReference type="EMBL" id="MEQ2312586.1"/>
    </source>
</evidence>
<reference evidence="1 2" key="1">
    <citation type="submission" date="2021-06" db="EMBL/GenBank/DDBJ databases">
        <authorList>
            <person name="Palmer J.M."/>
        </authorList>
    </citation>
    <scope>NUCLEOTIDE SEQUENCE [LARGE SCALE GENOMIC DNA]</scope>
    <source>
        <strain evidence="1 2">AS_MEX2019</strain>
        <tissue evidence="1">Muscle</tissue>
    </source>
</reference>
<dbReference type="EMBL" id="JAHRIP010079478">
    <property type="protein sequence ID" value="MEQ2312586.1"/>
    <property type="molecule type" value="Genomic_DNA"/>
</dbReference>
<name>A0ABV1A4K1_9TELE</name>
<keyword evidence="2" id="KW-1185">Reference proteome</keyword>